<protein>
    <submittedName>
        <fullName evidence="2">Uncharacterized protein</fullName>
    </submittedName>
</protein>
<dbReference type="Proteomes" id="UP000689129">
    <property type="component" value="Unassembled WGS sequence"/>
</dbReference>
<feature type="compositionally biased region" description="Basic and acidic residues" evidence="1">
    <location>
        <begin position="60"/>
        <end position="69"/>
    </location>
</feature>
<evidence type="ECO:0000313" key="3">
    <source>
        <dbReference type="Proteomes" id="UP000689129"/>
    </source>
</evidence>
<feature type="compositionally biased region" description="Polar residues" evidence="1">
    <location>
        <begin position="70"/>
        <end position="82"/>
    </location>
</feature>
<evidence type="ECO:0000256" key="1">
    <source>
        <dbReference type="SAM" id="MobiDB-lite"/>
    </source>
</evidence>
<comment type="caution">
    <text evidence="2">The sequence shown here is derived from an EMBL/GenBank/DDBJ whole genome shotgun (WGS) entry which is preliminary data.</text>
</comment>
<reference evidence="2" key="1">
    <citation type="journal article" date="2021" name="Mol. Plant Pathol.">
        <title>A 20-kb lineage-specific genomic region tames virulence in pathogenic amphidiploid Verticillium longisporum.</title>
        <authorList>
            <person name="Harting R."/>
            <person name="Starke J."/>
            <person name="Kusch H."/>
            <person name="Poggeler S."/>
            <person name="Maurus I."/>
            <person name="Schluter R."/>
            <person name="Landesfeind M."/>
            <person name="Bulla I."/>
            <person name="Nowrousian M."/>
            <person name="de Jonge R."/>
            <person name="Stahlhut G."/>
            <person name="Hoff K.J."/>
            <person name="Asshauer K.P."/>
            <person name="Thurmer A."/>
            <person name="Stanke M."/>
            <person name="Daniel R."/>
            <person name="Morgenstern B."/>
            <person name="Thomma B.P.H.J."/>
            <person name="Kronstad J.W."/>
            <person name="Braus-Stromeyer S.A."/>
            <person name="Braus G.H."/>
        </authorList>
    </citation>
    <scope>NUCLEOTIDE SEQUENCE</scope>
    <source>
        <strain evidence="2">Vl32</strain>
    </source>
</reference>
<dbReference type="AlphaFoldDB" id="A0A8I3AU48"/>
<organism evidence="2 3">
    <name type="scientific">Verticillium longisporum</name>
    <name type="common">Verticillium dahliae var. longisporum</name>
    <dbReference type="NCBI Taxonomy" id="100787"/>
    <lineage>
        <taxon>Eukaryota</taxon>
        <taxon>Fungi</taxon>
        <taxon>Dikarya</taxon>
        <taxon>Ascomycota</taxon>
        <taxon>Pezizomycotina</taxon>
        <taxon>Sordariomycetes</taxon>
        <taxon>Hypocreomycetidae</taxon>
        <taxon>Glomerellales</taxon>
        <taxon>Plectosphaerellaceae</taxon>
        <taxon>Verticillium</taxon>
    </lineage>
</organism>
<dbReference type="EMBL" id="JAEMWZ010000076">
    <property type="protein sequence ID" value="KAG7138187.1"/>
    <property type="molecule type" value="Genomic_DNA"/>
</dbReference>
<evidence type="ECO:0000313" key="2">
    <source>
        <dbReference type="EMBL" id="KAG7138187.1"/>
    </source>
</evidence>
<feature type="region of interest" description="Disordered" evidence="1">
    <location>
        <begin position="50"/>
        <end position="88"/>
    </location>
</feature>
<sequence>MSADINGGKDGRPSTNVAAMAVQRLVVHKKSKVYPTQSLRTGYGASLPLFIPLAKQPPSPEDKDSKDNTRNPPGQTARTASLDTPLHP</sequence>
<proteinExistence type="predicted"/>
<accession>A0A8I3AU48</accession>
<name>A0A8I3AU48_VERLO</name>
<gene>
    <name evidence="2" type="ORF">HYQ45_004609</name>
</gene>